<evidence type="ECO:0000313" key="3">
    <source>
        <dbReference type="Proteomes" id="UP000831796"/>
    </source>
</evidence>
<feature type="signal peptide" evidence="1">
    <location>
        <begin position="1"/>
        <end position="20"/>
    </location>
</feature>
<accession>A0A8T9QGK1</accession>
<keyword evidence="3" id="KW-1185">Reference proteome</keyword>
<dbReference type="RefSeq" id="WP_244677279.1">
    <property type="nucleotide sequence ID" value="NZ_CP095046.1"/>
</dbReference>
<feature type="chain" id="PRO_5035857441" evidence="1">
    <location>
        <begin position="21"/>
        <end position="55"/>
    </location>
</feature>
<evidence type="ECO:0000256" key="1">
    <source>
        <dbReference type="SAM" id="SignalP"/>
    </source>
</evidence>
<organism evidence="2 3">
    <name type="scientific">Hymenobacter cellulosilyticus</name>
    <dbReference type="NCBI Taxonomy" id="2932248"/>
    <lineage>
        <taxon>Bacteria</taxon>
        <taxon>Pseudomonadati</taxon>
        <taxon>Bacteroidota</taxon>
        <taxon>Cytophagia</taxon>
        <taxon>Cytophagales</taxon>
        <taxon>Hymenobacteraceae</taxon>
        <taxon>Hymenobacter</taxon>
    </lineage>
</organism>
<gene>
    <name evidence="2" type="ORF">MUN79_08555</name>
</gene>
<dbReference type="EMBL" id="CP095046">
    <property type="protein sequence ID" value="UOQ73933.1"/>
    <property type="molecule type" value="Genomic_DNA"/>
</dbReference>
<reference evidence="2" key="1">
    <citation type="submission" date="2022-04" db="EMBL/GenBank/DDBJ databases">
        <title>Hymenobacter sp. isolated from the air.</title>
        <authorList>
            <person name="Won M."/>
            <person name="Lee C.-M."/>
            <person name="Woen H.-Y."/>
            <person name="Kwon S.-W."/>
        </authorList>
    </citation>
    <scope>NUCLEOTIDE SEQUENCE</scope>
    <source>
        <strain evidence="2">5116S-3</strain>
    </source>
</reference>
<sequence length="55" mass="6253">MRNFTFLLFFAFMTSLQAFAQDPQQRLALAEDESSRAETPVNPVRLSCAPWSAML</sequence>
<dbReference type="Proteomes" id="UP000831796">
    <property type="component" value="Chromosome"/>
</dbReference>
<protein>
    <submittedName>
        <fullName evidence="2">Uncharacterized protein</fullName>
    </submittedName>
</protein>
<keyword evidence="1" id="KW-0732">Signal</keyword>
<evidence type="ECO:0000313" key="2">
    <source>
        <dbReference type="EMBL" id="UOQ73933.1"/>
    </source>
</evidence>
<name>A0A8T9QGK1_9BACT</name>
<dbReference type="AlphaFoldDB" id="A0A8T9QGK1"/>
<proteinExistence type="predicted"/>
<dbReference type="KEGG" id="hcu:MUN79_08555"/>